<dbReference type="GO" id="GO:0047733">
    <property type="term" value="F:CDP-glucose 4,6-dehydratase activity"/>
    <property type="evidence" value="ECO:0007669"/>
    <property type="project" value="UniProtKB-EC"/>
</dbReference>
<dbReference type="EMBL" id="CP073078">
    <property type="protein sequence ID" value="QUD87224.1"/>
    <property type="molecule type" value="Genomic_DNA"/>
</dbReference>
<dbReference type="KEGG" id="caul:KCG34_19545"/>
<sequence>MDFWRDRRVFVTGHTGFKGGWLTALLHRLGAATTGYALAPEPGPSLFEGARIGELGTSIIADIRDRERLTAALAHAQPEVVLHLAAQPLVRRARKDPDETFETNVMGTVRLLEAIRRTPSVKAAVVVTSDKVYDNVEWPWAYRETDALGGKEPYGASKAACEIVVQAWRHAYFDEGPRIATARAGNVIGGGDWSEDRLIPDAMRAFIAGQPLVIRNPAAVRPWQHVIEPLTGYLSLAEAMLAEDTLPADMAFNFGPLGSEARPVAWIADAAAARWGDGAAWTQDPGVQPYEARLLEVDSARARAVLDWSPRWGLEEGLDRTVAWYRAVARGVDARAVTMAQIEDHLNG</sequence>
<dbReference type="AlphaFoldDB" id="A0A975IU72"/>
<dbReference type="InterPro" id="IPR001509">
    <property type="entry name" value="Epimerase_deHydtase"/>
</dbReference>
<evidence type="ECO:0000256" key="2">
    <source>
        <dbReference type="ARBA" id="ARBA00007637"/>
    </source>
</evidence>
<dbReference type="NCBIfam" id="TIGR02622">
    <property type="entry name" value="CDP_4_6_dhtase"/>
    <property type="match status" value="1"/>
</dbReference>
<keyword evidence="4" id="KW-0456">Lyase</keyword>
<dbReference type="PANTHER" id="PTHR43000">
    <property type="entry name" value="DTDP-D-GLUCOSE 4,6-DEHYDRATASE-RELATED"/>
    <property type="match status" value="1"/>
</dbReference>
<comment type="pathway">
    <text evidence="1">Bacterial outer membrane biogenesis; LPS O-antigen biosynthesis.</text>
</comment>
<dbReference type="InterPro" id="IPR013445">
    <property type="entry name" value="CDP_4_6_deHydtase"/>
</dbReference>
<dbReference type="Proteomes" id="UP000676409">
    <property type="component" value="Chromosome"/>
</dbReference>
<protein>
    <submittedName>
        <fullName evidence="4">CDP-glucose 4,6-dehydratase</fullName>
        <ecNumber evidence="4">4.2.1.45</ecNumber>
    </submittedName>
</protein>
<organism evidence="4 5">
    <name type="scientific">Phenylobacterium montanum</name>
    <dbReference type="NCBI Taxonomy" id="2823693"/>
    <lineage>
        <taxon>Bacteria</taxon>
        <taxon>Pseudomonadati</taxon>
        <taxon>Pseudomonadota</taxon>
        <taxon>Alphaproteobacteria</taxon>
        <taxon>Caulobacterales</taxon>
        <taxon>Caulobacteraceae</taxon>
        <taxon>Phenylobacterium</taxon>
    </lineage>
</organism>
<evidence type="ECO:0000313" key="5">
    <source>
        <dbReference type="Proteomes" id="UP000676409"/>
    </source>
</evidence>
<dbReference type="SUPFAM" id="SSF51735">
    <property type="entry name" value="NAD(P)-binding Rossmann-fold domains"/>
    <property type="match status" value="1"/>
</dbReference>
<dbReference type="Gene3D" id="3.40.50.720">
    <property type="entry name" value="NAD(P)-binding Rossmann-like Domain"/>
    <property type="match status" value="1"/>
</dbReference>
<evidence type="ECO:0000259" key="3">
    <source>
        <dbReference type="Pfam" id="PF01370"/>
    </source>
</evidence>
<reference evidence="4" key="1">
    <citation type="submission" date="2021-04" db="EMBL/GenBank/DDBJ databases">
        <title>The complete genome sequence of Caulobacter sp. S6.</title>
        <authorList>
            <person name="Tang Y."/>
            <person name="Ouyang W."/>
            <person name="Liu Q."/>
            <person name="Huang B."/>
            <person name="Guo Z."/>
            <person name="Lei P."/>
        </authorList>
    </citation>
    <scope>NUCLEOTIDE SEQUENCE</scope>
    <source>
        <strain evidence="4">S6</strain>
    </source>
</reference>
<feature type="domain" description="NAD-dependent epimerase/dehydratase" evidence="3">
    <location>
        <begin position="9"/>
        <end position="237"/>
    </location>
</feature>
<comment type="similarity">
    <text evidence="2">Belongs to the NAD(P)-dependent epimerase/dehydratase family.</text>
</comment>
<dbReference type="Pfam" id="PF01370">
    <property type="entry name" value="Epimerase"/>
    <property type="match status" value="1"/>
</dbReference>
<dbReference type="InterPro" id="IPR036291">
    <property type="entry name" value="NAD(P)-bd_dom_sf"/>
</dbReference>
<name>A0A975IU72_9CAUL</name>
<evidence type="ECO:0000313" key="4">
    <source>
        <dbReference type="EMBL" id="QUD87224.1"/>
    </source>
</evidence>
<dbReference type="RefSeq" id="WP_211937276.1">
    <property type="nucleotide sequence ID" value="NZ_CP073078.1"/>
</dbReference>
<dbReference type="EC" id="4.2.1.45" evidence="4"/>
<proteinExistence type="inferred from homology"/>
<evidence type="ECO:0000256" key="1">
    <source>
        <dbReference type="ARBA" id="ARBA00005125"/>
    </source>
</evidence>
<keyword evidence="5" id="KW-1185">Reference proteome</keyword>
<accession>A0A975IU72</accession>
<gene>
    <name evidence="4" type="primary">rfbG</name>
    <name evidence="4" type="ORF">KCG34_19545</name>
</gene>
<dbReference type="Gene3D" id="3.90.25.10">
    <property type="entry name" value="UDP-galactose 4-epimerase, domain 1"/>
    <property type="match status" value="1"/>
</dbReference>